<dbReference type="InterPro" id="IPR029021">
    <property type="entry name" value="Prot-tyrosine_phosphatase-like"/>
</dbReference>
<dbReference type="Pfam" id="PF22784">
    <property type="entry name" value="PTP-SAK"/>
    <property type="match status" value="1"/>
</dbReference>
<dbReference type="OrthoDB" id="16692at2759"/>
<dbReference type="Proteomes" id="UP000515908">
    <property type="component" value="Chromosome 05"/>
</dbReference>
<dbReference type="Gene3D" id="3.90.190.10">
    <property type="entry name" value="Protein tyrosine phosphatase superfamily"/>
    <property type="match status" value="1"/>
</dbReference>
<dbReference type="GO" id="GO:0005829">
    <property type="term" value="C:cytosol"/>
    <property type="evidence" value="ECO:0007669"/>
    <property type="project" value="TreeGrafter"/>
</dbReference>
<protein>
    <submittedName>
        <fullName evidence="6">C2 domain of PTEN tumour-suppressor protein, putative</fullName>
    </submittedName>
</protein>
<dbReference type="Pfam" id="PF10409">
    <property type="entry name" value="PTEN_C2"/>
    <property type="match status" value="1"/>
</dbReference>
<keyword evidence="2" id="KW-0812">Transmembrane</keyword>
<reference evidence="6 7" key="1">
    <citation type="submission" date="2020-08" db="EMBL/GenBank/DDBJ databases">
        <authorList>
            <person name="Newling K."/>
            <person name="Davey J."/>
            <person name="Forrester S."/>
        </authorList>
    </citation>
    <scope>NUCLEOTIDE SEQUENCE [LARGE SCALE GENOMIC DNA]</scope>
    <source>
        <strain evidence="7">Crithidia deanei Carvalho (ATCC PRA-265)</strain>
    </source>
</reference>
<dbReference type="SMART" id="SM01326">
    <property type="entry name" value="PTEN_C2"/>
    <property type="match status" value="1"/>
</dbReference>
<evidence type="ECO:0000256" key="2">
    <source>
        <dbReference type="SAM" id="Phobius"/>
    </source>
</evidence>
<evidence type="ECO:0000259" key="5">
    <source>
        <dbReference type="PROSITE" id="PS51182"/>
    </source>
</evidence>
<feature type="transmembrane region" description="Helical" evidence="2">
    <location>
        <begin position="85"/>
        <end position="104"/>
    </location>
</feature>
<dbReference type="PROSITE" id="PS51182">
    <property type="entry name" value="C2_TENSIN"/>
    <property type="match status" value="1"/>
</dbReference>
<dbReference type="PROSITE" id="PS00383">
    <property type="entry name" value="TYR_PHOSPHATASE_1"/>
    <property type="match status" value="1"/>
</dbReference>
<dbReference type="GO" id="GO:0016314">
    <property type="term" value="F:phosphatidylinositol-3,4,5-trisphosphate 3-phosphatase activity"/>
    <property type="evidence" value="ECO:0007669"/>
    <property type="project" value="TreeGrafter"/>
</dbReference>
<dbReference type="SUPFAM" id="SSF52799">
    <property type="entry name" value="(Phosphotyrosine protein) phosphatases II"/>
    <property type="match status" value="1"/>
</dbReference>
<sequence>MPTFVPTKNSPPKSPKIWRRRTITLSPCPILEMAISGRIKTLFFNSPTVFFTRNVYVQAVQFLLFLICWLMLVVQVFGGGGKTCWFTFVCTMLFMVDYVLLYLFQKMDRFTSGPQFVRLAEPVVLGLLFIFEIVGWSVWNGRRNGAFITFVFLRFILWTLHAYTRMEQLAYGLRCLCSADRRRYQAEGFDLDLAYIHRNIVAMAWPANNFERLFRNAASEIVTFLDRKHPQSYLVINLCSERTYNPALFHQQTSWYPMDDHNPAELAMMLTFCRETSEFIAGDIFTRCLFIHCKGGKGRTGTLICALLLYMGVKRTADEALHHFAWLRTKYGSTKFQGVQAPSQERYVRYFEKLISSSYNMCISPRPLRITRLRVHNIPHLWYSQGIGKLYFVVLTKPCTERHVEFISNSDVTFSSEVPDPSTYTKKQLRDLFHDDEYNLYASSNVLDPNFANDNNGSGSAHGYKLDTESFVFYINNDTSRKISYNELHDIIRTHSATNAPAEQNGKQKEPSVSELNITLEFKYPERIPVLENDVVIKFFYARNNPNPLEAPVQVWFHTSMETSNDIFFQRDKVDGPAKDKKGKRYPMDFGIDVQVRPA</sequence>
<dbReference type="PROSITE" id="PS50056">
    <property type="entry name" value="TYR_PHOSPHATASE_2"/>
    <property type="match status" value="1"/>
</dbReference>
<organism evidence="6 7">
    <name type="scientific">Angomonas deanei</name>
    <dbReference type="NCBI Taxonomy" id="59799"/>
    <lineage>
        <taxon>Eukaryota</taxon>
        <taxon>Discoba</taxon>
        <taxon>Euglenozoa</taxon>
        <taxon>Kinetoplastea</taxon>
        <taxon>Metakinetoplastina</taxon>
        <taxon>Trypanosomatida</taxon>
        <taxon>Trypanosomatidae</taxon>
        <taxon>Strigomonadinae</taxon>
        <taxon>Angomonas</taxon>
    </lineage>
</organism>
<dbReference type="InterPro" id="IPR014020">
    <property type="entry name" value="Tensin_C2-dom"/>
</dbReference>
<proteinExistence type="predicted"/>
<feature type="domain" description="Phosphatase tensin-type" evidence="4">
    <location>
        <begin position="182"/>
        <end position="358"/>
    </location>
</feature>
<dbReference type="EMBL" id="LR877149">
    <property type="protein sequence ID" value="CAD2215788.1"/>
    <property type="molecule type" value="Genomic_DNA"/>
</dbReference>
<dbReference type="AlphaFoldDB" id="A0A7G2C7K6"/>
<feature type="transmembrane region" description="Helical" evidence="2">
    <location>
        <begin position="145"/>
        <end position="164"/>
    </location>
</feature>
<keyword evidence="1" id="KW-0378">Hydrolase</keyword>
<dbReference type="PANTHER" id="PTHR12305">
    <property type="entry name" value="PHOSPHATASE WITH HOMOLOGY TO TENSIN"/>
    <property type="match status" value="1"/>
</dbReference>
<name>A0A7G2C7K6_9TRYP</name>
<feature type="transmembrane region" description="Helical" evidence="2">
    <location>
        <begin position="116"/>
        <end position="139"/>
    </location>
</feature>
<evidence type="ECO:0000259" key="4">
    <source>
        <dbReference type="PROSITE" id="PS51181"/>
    </source>
</evidence>
<dbReference type="SUPFAM" id="SSF49562">
    <property type="entry name" value="C2 domain (Calcium/lipid-binding domain, CaLB)"/>
    <property type="match status" value="1"/>
</dbReference>
<keyword evidence="7" id="KW-1185">Reference proteome</keyword>
<dbReference type="PANTHER" id="PTHR12305:SF60">
    <property type="entry name" value="PHOSPHATIDYLINOSITOL 3,4,5-TRISPHOSPHATE 3-PHOSPHATASE TPTE2-RELATED"/>
    <property type="match status" value="1"/>
</dbReference>
<feature type="domain" description="C2 tensin-type" evidence="5">
    <location>
        <begin position="435"/>
        <end position="599"/>
    </location>
</feature>
<evidence type="ECO:0000313" key="6">
    <source>
        <dbReference type="EMBL" id="CAD2215788.1"/>
    </source>
</evidence>
<dbReference type="InterPro" id="IPR016130">
    <property type="entry name" value="Tyr_Pase_AS"/>
</dbReference>
<dbReference type="InterPro" id="IPR051281">
    <property type="entry name" value="Dual-spec_lipid-protein_phosph"/>
</dbReference>
<dbReference type="InterPro" id="IPR035892">
    <property type="entry name" value="C2_domain_sf"/>
</dbReference>
<dbReference type="InterPro" id="IPR029023">
    <property type="entry name" value="Tensin_phosphatase"/>
</dbReference>
<keyword evidence="2" id="KW-1133">Transmembrane helix</keyword>
<dbReference type="InterPro" id="IPR000387">
    <property type="entry name" value="Tyr_Pase_dom"/>
</dbReference>
<feature type="domain" description="Tyrosine specific protein phosphatases" evidence="3">
    <location>
        <begin position="270"/>
        <end position="339"/>
    </location>
</feature>
<evidence type="ECO:0000259" key="3">
    <source>
        <dbReference type="PROSITE" id="PS50056"/>
    </source>
</evidence>
<evidence type="ECO:0000313" key="7">
    <source>
        <dbReference type="Proteomes" id="UP000515908"/>
    </source>
</evidence>
<keyword evidence="2" id="KW-0472">Membrane</keyword>
<evidence type="ECO:0000256" key="1">
    <source>
        <dbReference type="ARBA" id="ARBA00022801"/>
    </source>
</evidence>
<dbReference type="PROSITE" id="PS51181">
    <property type="entry name" value="PPASE_TENSIN"/>
    <property type="match status" value="1"/>
</dbReference>
<feature type="transmembrane region" description="Helical" evidence="2">
    <location>
        <begin position="55"/>
        <end position="79"/>
    </location>
</feature>
<accession>A0A7G2C7K6</accession>
<dbReference type="InterPro" id="IPR057023">
    <property type="entry name" value="PTP-SAK"/>
</dbReference>
<dbReference type="Gene3D" id="2.60.40.1110">
    <property type="match status" value="1"/>
</dbReference>
<gene>
    <name evidence="6" type="ORF">ADEAN_000324600</name>
</gene>
<dbReference type="VEuPathDB" id="TriTrypDB:ADEAN_000324600"/>